<dbReference type="Proteomes" id="UP000618382">
    <property type="component" value="Unassembled WGS sequence"/>
</dbReference>
<dbReference type="CDD" id="cd00609">
    <property type="entry name" value="AAT_like"/>
    <property type="match status" value="1"/>
</dbReference>
<dbReference type="InterPro" id="IPR051446">
    <property type="entry name" value="HTH_trans_reg/aminotransferase"/>
</dbReference>
<accession>A0ABQ4DD91</accession>
<evidence type="ECO:0000256" key="4">
    <source>
        <dbReference type="ARBA" id="ARBA00023125"/>
    </source>
</evidence>
<dbReference type="InterPro" id="IPR036390">
    <property type="entry name" value="WH_DNA-bd_sf"/>
</dbReference>
<dbReference type="SUPFAM" id="SSF53383">
    <property type="entry name" value="PLP-dependent transferases"/>
    <property type="match status" value="1"/>
</dbReference>
<dbReference type="Gene3D" id="1.10.10.10">
    <property type="entry name" value="Winged helix-like DNA-binding domain superfamily/Winged helix DNA-binding domain"/>
    <property type="match status" value="1"/>
</dbReference>
<reference evidence="7 8" key="1">
    <citation type="submission" date="2021-01" db="EMBL/GenBank/DDBJ databases">
        <title>Whole genome shotgun sequence of Cellulomonas oligotrophica NBRC 109435.</title>
        <authorList>
            <person name="Komaki H."/>
            <person name="Tamura T."/>
        </authorList>
    </citation>
    <scope>NUCLEOTIDE SEQUENCE [LARGE SCALE GENOMIC DNA]</scope>
    <source>
        <strain evidence="7 8">NBRC 109435</strain>
    </source>
</reference>
<dbReference type="PANTHER" id="PTHR46577:SF1">
    <property type="entry name" value="HTH-TYPE TRANSCRIPTIONAL REGULATORY PROTEIN GABR"/>
    <property type="match status" value="1"/>
</dbReference>
<dbReference type="Pfam" id="PF00392">
    <property type="entry name" value="GntR"/>
    <property type="match status" value="1"/>
</dbReference>
<dbReference type="Pfam" id="PF00155">
    <property type="entry name" value="Aminotran_1_2"/>
    <property type="match status" value="1"/>
</dbReference>
<dbReference type="PANTHER" id="PTHR46577">
    <property type="entry name" value="HTH-TYPE TRANSCRIPTIONAL REGULATORY PROTEIN GABR"/>
    <property type="match status" value="1"/>
</dbReference>
<dbReference type="EMBL" id="BONN01000009">
    <property type="protein sequence ID" value="GIG33700.1"/>
    <property type="molecule type" value="Genomic_DNA"/>
</dbReference>
<name>A0ABQ4DD91_9CELL</name>
<evidence type="ECO:0000256" key="3">
    <source>
        <dbReference type="ARBA" id="ARBA00023015"/>
    </source>
</evidence>
<dbReference type="PROSITE" id="PS50949">
    <property type="entry name" value="HTH_GNTR"/>
    <property type="match status" value="1"/>
</dbReference>
<proteinExistence type="inferred from homology"/>
<evidence type="ECO:0000256" key="2">
    <source>
        <dbReference type="ARBA" id="ARBA00022898"/>
    </source>
</evidence>
<evidence type="ECO:0000313" key="8">
    <source>
        <dbReference type="Proteomes" id="UP000618382"/>
    </source>
</evidence>
<evidence type="ECO:0000259" key="6">
    <source>
        <dbReference type="PROSITE" id="PS50949"/>
    </source>
</evidence>
<dbReference type="PRINTS" id="PR00035">
    <property type="entry name" value="HTHGNTR"/>
</dbReference>
<dbReference type="InterPro" id="IPR000524">
    <property type="entry name" value="Tscrpt_reg_HTH_GntR"/>
</dbReference>
<organism evidence="7 8">
    <name type="scientific">Cellulomonas oligotrophica</name>
    <dbReference type="NCBI Taxonomy" id="931536"/>
    <lineage>
        <taxon>Bacteria</taxon>
        <taxon>Bacillati</taxon>
        <taxon>Actinomycetota</taxon>
        <taxon>Actinomycetes</taxon>
        <taxon>Micrococcales</taxon>
        <taxon>Cellulomonadaceae</taxon>
        <taxon>Cellulomonas</taxon>
    </lineage>
</organism>
<dbReference type="Gene3D" id="3.40.640.10">
    <property type="entry name" value="Type I PLP-dependent aspartate aminotransferase-like (Major domain)"/>
    <property type="match status" value="1"/>
</dbReference>
<dbReference type="SUPFAM" id="SSF46785">
    <property type="entry name" value="Winged helix' DNA-binding domain"/>
    <property type="match status" value="1"/>
</dbReference>
<keyword evidence="3" id="KW-0805">Transcription regulation</keyword>
<dbReference type="InterPro" id="IPR036388">
    <property type="entry name" value="WH-like_DNA-bd_sf"/>
</dbReference>
<protein>
    <submittedName>
        <fullName evidence="7">GntR family transcriptional regulator</fullName>
    </submittedName>
</protein>
<dbReference type="SMART" id="SM00345">
    <property type="entry name" value="HTH_GNTR"/>
    <property type="match status" value="1"/>
</dbReference>
<dbReference type="InterPro" id="IPR015424">
    <property type="entry name" value="PyrdxlP-dep_Trfase"/>
</dbReference>
<dbReference type="InterPro" id="IPR004839">
    <property type="entry name" value="Aminotransferase_I/II_large"/>
</dbReference>
<sequence length="487" mass="51166">MAHMIDGLPQPDRRLGGPRLRTLLGAWQHGGPTYRALADGVRGLVRAGALPLGTRMPSEREVADALGVSRTTVTAAYDLLREERFLVSRRGSGTVTTTPAGAGTQPSALVGSVHDGVVDLTAAAPSAPAALHEACVDALDRLPHLLGGTGYVPLGLPVLRAAIAARYTRRGVPTTADQVLVTSGAQQALHLLMTAFVGPGDRVVVEHPTYPHAIEAARDAGARPVPVPVGPDGLDLDLLESTVRQTAPRLVYLVPDHHNPTGTSLDAAGRARVRDLARRYRTTVVGDETLTDLTLHGPEPVPFAGDGTDALVVCVGSASKTFWGGLRIGWVRAHRDLVGRLAQRRGSVDIATSVLDQLVTTELLDRFDELLPARRDLLRTQRDALVAMLGESLPGWRVPVPAGGLSTWVDLGAPVSTTLAALAHRHGVQVPPGPRFGVDGSLDDHLRVPFSAPVDALRRAVDGLAATWAGLEPGSASPAGRGESLLV</sequence>
<comment type="similarity">
    <text evidence="1">In the C-terminal section; belongs to the class-I pyridoxal-phosphate-dependent aminotransferase family.</text>
</comment>
<keyword evidence="2" id="KW-0663">Pyridoxal phosphate</keyword>
<feature type="domain" description="HTH gntR-type" evidence="6">
    <location>
        <begin position="31"/>
        <end position="99"/>
    </location>
</feature>
<keyword evidence="8" id="KW-1185">Reference proteome</keyword>
<dbReference type="InterPro" id="IPR015421">
    <property type="entry name" value="PyrdxlP-dep_Trfase_major"/>
</dbReference>
<comment type="caution">
    <text evidence="7">The sequence shown here is derived from an EMBL/GenBank/DDBJ whole genome shotgun (WGS) entry which is preliminary data.</text>
</comment>
<keyword evidence="5" id="KW-0804">Transcription</keyword>
<gene>
    <name evidence="7" type="ORF">Col01nite_28590</name>
</gene>
<keyword evidence="4" id="KW-0238">DNA-binding</keyword>
<dbReference type="CDD" id="cd07377">
    <property type="entry name" value="WHTH_GntR"/>
    <property type="match status" value="1"/>
</dbReference>
<evidence type="ECO:0000313" key="7">
    <source>
        <dbReference type="EMBL" id="GIG33700.1"/>
    </source>
</evidence>
<evidence type="ECO:0000256" key="1">
    <source>
        <dbReference type="ARBA" id="ARBA00005384"/>
    </source>
</evidence>
<evidence type="ECO:0000256" key="5">
    <source>
        <dbReference type="ARBA" id="ARBA00023163"/>
    </source>
</evidence>